<name>A0A0D2L0W7_HYPSF</name>
<keyword evidence="2" id="KW-1185">Reference proteome</keyword>
<evidence type="ECO:0000313" key="1">
    <source>
        <dbReference type="EMBL" id="KJA20302.1"/>
    </source>
</evidence>
<dbReference type="Proteomes" id="UP000054270">
    <property type="component" value="Unassembled WGS sequence"/>
</dbReference>
<dbReference type="AlphaFoldDB" id="A0A0D2L0W7"/>
<proteinExistence type="predicted"/>
<sequence length="421" mass="47532">MVPEWPAPLLVQEIVDKSSNQFIYASVVIKFISPPCIHPVQQLEIIRGLQPTGELMPFAQLDVLYQHIFSQVHDITRVTGILAVAILSKFRSKGYICLMLDIVEDDIVAALADLTSVVSYQESEITFLHSSLPDFLLDQLRAQQYYIDRGVWCKKLALTYLSKRIYGELLLLLTQARCTPQLRKAVFTLDSSNFSSLILETQFIPYISTVRNMDFGDGGEVYRHQLNWVVHHIHQDILAIMLLLEDNHDITEIMDKIVEEKVAAGEKNELPSEIGNSPGKASFWFRLRRYPAPLLSISGCITIEPPTTSPRLVPRIRTTLSLHPPHPPHPPLRHPKVSRLPPRAVCLRPSLTSSPTSHEASQPLDTITTDAHTRFRPLLFPPYHFPLSPYSGVSACPYDAPGHPSLRSLILSSPDLKYKFQ</sequence>
<dbReference type="STRING" id="945553.A0A0D2L0W7"/>
<organism evidence="1 2">
    <name type="scientific">Hypholoma sublateritium (strain FD-334 SS-4)</name>
    <dbReference type="NCBI Taxonomy" id="945553"/>
    <lineage>
        <taxon>Eukaryota</taxon>
        <taxon>Fungi</taxon>
        <taxon>Dikarya</taxon>
        <taxon>Basidiomycota</taxon>
        <taxon>Agaricomycotina</taxon>
        <taxon>Agaricomycetes</taxon>
        <taxon>Agaricomycetidae</taxon>
        <taxon>Agaricales</taxon>
        <taxon>Agaricineae</taxon>
        <taxon>Strophariaceae</taxon>
        <taxon>Hypholoma</taxon>
    </lineage>
</organism>
<evidence type="ECO:0000313" key="2">
    <source>
        <dbReference type="Proteomes" id="UP000054270"/>
    </source>
</evidence>
<dbReference type="EMBL" id="KN817568">
    <property type="protein sequence ID" value="KJA20302.1"/>
    <property type="molecule type" value="Genomic_DNA"/>
</dbReference>
<reference evidence="2" key="1">
    <citation type="submission" date="2014-04" db="EMBL/GenBank/DDBJ databases">
        <title>Evolutionary Origins and Diversification of the Mycorrhizal Mutualists.</title>
        <authorList>
            <consortium name="DOE Joint Genome Institute"/>
            <consortium name="Mycorrhizal Genomics Consortium"/>
            <person name="Kohler A."/>
            <person name="Kuo A."/>
            <person name="Nagy L.G."/>
            <person name="Floudas D."/>
            <person name="Copeland A."/>
            <person name="Barry K.W."/>
            <person name="Cichocki N."/>
            <person name="Veneault-Fourrey C."/>
            <person name="LaButti K."/>
            <person name="Lindquist E.A."/>
            <person name="Lipzen A."/>
            <person name="Lundell T."/>
            <person name="Morin E."/>
            <person name="Murat C."/>
            <person name="Riley R."/>
            <person name="Ohm R."/>
            <person name="Sun H."/>
            <person name="Tunlid A."/>
            <person name="Henrissat B."/>
            <person name="Grigoriev I.V."/>
            <person name="Hibbett D.S."/>
            <person name="Martin F."/>
        </authorList>
    </citation>
    <scope>NUCLEOTIDE SEQUENCE [LARGE SCALE GENOMIC DNA]</scope>
    <source>
        <strain evidence="2">FD-334 SS-4</strain>
    </source>
</reference>
<dbReference type="OrthoDB" id="3127216at2759"/>
<protein>
    <submittedName>
        <fullName evidence="1">Uncharacterized protein</fullName>
    </submittedName>
</protein>
<gene>
    <name evidence="1" type="ORF">HYPSUDRAFT_203813</name>
</gene>
<accession>A0A0D2L0W7</accession>